<evidence type="ECO:0000313" key="2">
    <source>
        <dbReference type="Proteomes" id="UP001459714"/>
    </source>
</evidence>
<dbReference type="Proteomes" id="UP001459714">
    <property type="component" value="Unassembled WGS sequence"/>
</dbReference>
<comment type="caution">
    <text evidence="1">The sequence shown here is derived from an EMBL/GenBank/DDBJ whole genome shotgun (WGS) entry which is preliminary data.</text>
</comment>
<dbReference type="RefSeq" id="WP_342020420.1">
    <property type="nucleotide sequence ID" value="NZ_CP155465.1"/>
</dbReference>
<name>A0ABU9K2C7_9BACI</name>
<evidence type="ECO:0008006" key="3">
    <source>
        <dbReference type="Google" id="ProtNLM"/>
    </source>
</evidence>
<protein>
    <recommendedName>
        <fullName evidence="3">Phage protein</fullName>
    </recommendedName>
</protein>
<sequence length="47" mass="5535">MKIRLEGTLYDVMSGVEKIKNIYQIKRTTSPVKEPKDDEYVVYIDVE</sequence>
<evidence type="ECO:0000313" key="1">
    <source>
        <dbReference type="EMBL" id="MEL3958200.1"/>
    </source>
</evidence>
<dbReference type="EMBL" id="JBBYAK010000001">
    <property type="protein sequence ID" value="MEL3958200.1"/>
    <property type="molecule type" value="Genomic_DNA"/>
</dbReference>
<proteinExistence type="predicted"/>
<reference evidence="1 2" key="1">
    <citation type="submission" date="2024-03" db="EMBL/GenBank/DDBJ databases">
        <title>Bacilli Hybrid Assemblies.</title>
        <authorList>
            <person name="Kovac J."/>
        </authorList>
    </citation>
    <scope>NUCLEOTIDE SEQUENCE [LARGE SCALE GENOMIC DNA]</scope>
    <source>
        <strain evidence="1 2">FSL M8-0022</strain>
    </source>
</reference>
<gene>
    <name evidence="1" type="ORF">NST17_13485</name>
</gene>
<accession>A0ABU9K2C7</accession>
<organism evidence="1 2">
    <name type="scientific">Caldifermentibacillus hisashii</name>
    <dbReference type="NCBI Taxonomy" id="996558"/>
    <lineage>
        <taxon>Bacteria</taxon>
        <taxon>Bacillati</taxon>
        <taxon>Bacillota</taxon>
        <taxon>Bacilli</taxon>
        <taxon>Bacillales</taxon>
        <taxon>Bacillaceae</taxon>
        <taxon>Caldifermentibacillus</taxon>
    </lineage>
</organism>
<keyword evidence="2" id="KW-1185">Reference proteome</keyword>